<evidence type="ECO:0008006" key="3">
    <source>
        <dbReference type="Google" id="ProtNLM"/>
    </source>
</evidence>
<keyword evidence="2" id="KW-1185">Reference proteome</keyword>
<evidence type="ECO:0000313" key="2">
    <source>
        <dbReference type="Proteomes" id="UP001317705"/>
    </source>
</evidence>
<proteinExistence type="predicted"/>
<accession>A0ABM8EJ85</accession>
<reference evidence="1 2" key="1">
    <citation type="submission" date="2022-12" db="EMBL/GenBank/DDBJ databases">
        <title>Polyphasic characterization of Geotalea uranireducens NIT-SL11 newly isolated from a complex of sewage sludge and microbially reduced graphene oxide.</title>
        <authorList>
            <person name="Xie L."/>
            <person name="Yoshida N."/>
            <person name="Meng L."/>
        </authorList>
    </citation>
    <scope>NUCLEOTIDE SEQUENCE [LARGE SCALE GENOMIC DNA]</scope>
    <source>
        <strain evidence="1 2">NIT-SL11</strain>
    </source>
</reference>
<protein>
    <recommendedName>
        <fullName evidence="3">DUF3486 family protein</fullName>
    </recommendedName>
</protein>
<gene>
    <name evidence="1" type="ORF">GURASL_13510</name>
</gene>
<dbReference type="Pfam" id="PF11985">
    <property type="entry name" value="Phage_Mu_Gp27"/>
    <property type="match status" value="1"/>
</dbReference>
<organism evidence="1 2">
    <name type="scientific">Geotalea uraniireducens</name>
    <dbReference type="NCBI Taxonomy" id="351604"/>
    <lineage>
        <taxon>Bacteria</taxon>
        <taxon>Pseudomonadati</taxon>
        <taxon>Thermodesulfobacteriota</taxon>
        <taxon>Desulfuromonadia</taxon>
        <taxon>Geobacterales</taxon>
        <taxon>Geobacteraceae</taxon>
        <taxon>Geotalea</taxon>
    </lineage>
</organism>
<evidence type="ECO:0000313" key="1">
    <source>
        <dbReference type="EMBL" id="BDV42428.1"/>
    </source>
</evidence>
<dbReference type="Proteomes" id="UP001317705">
    <property type="component" value="Chromosome"/>
</dbReference>
<dbReference type="EMBL" id="AP027151">
    <property type="protein sequence ID" value="BDV42428.1"/>
    <property type="molecule type" value="Genomic_DNA"/>
</dbReference>
<sequence length="186" mass="20557">MAKRSSVQGLPVEVKAWLDKALVEGNFSGYQLLEAELKERGYQIGKSSIWRYGTKLERRLATVRAATESARIIAEGAADEKDDRSAAVIAMVQSDIFEAMLSFQEAEEEEDKGARLKLLAQAAKGIADVTRASISQKKFATEIRRQALTDAASAIDDAIKVPGDNFQYDPRTVDYIQTVLYGLRPK</sequence>
<name>A0ABM8EJ85_9BACT</name>
<dbReference type="InterPro" id="IPR021874">
    <property type="entry name" value="Phage_Mu_Gp27"/>
</dbReference>